<reference evidence="1" key="1">
    <citation type="submission" date="2021-06" db="EMBL/GenBank/DDBJ databases">
        <authorList>
            <person name="Kallberg Y."/>
            <person name="Tangrot J."/>
            <person name="Rosling A."/>
        </authorList>
    </citation>
    <scope>NUCLEOTIDE SEQUENCE</scope>
    <source>
        <strain evidence="1">MA461A</strain>
    </source>
</reference>
<evidence type="ECO:0000313" key="2">
    <source>
        <dbReference type="Proteomes" id="UP000789920"/>
    </source>
</evidence>
<comment type="caution">
    <text evidence="1">The sequence shown here is derived from an EMBL/GenBank/DDBJ whole genome shotgun (WGS) entry which is preliminary data.</text>
</comment>
<organism evidence="1 2">
    <name type="scientific">Racocetra persica</name>
    <dbReference type="NCBI Taxonomy" id="160502"/>
    <lineage>
        <taxon>Eukaryota</taxon>
        <taxon>Fungi</taxon>
        <taxon>Fungi incertae sedis</taxon>
        <taxon>Mucoromycota</taxon>
        <taxon>Glomeromycotina</taxon>
        <taxon>Glomeromycetes</taxon>
        <taxon>Diversisporales</taxon>
        <taxon>Gigasporaceae</taxon>
        <taxon>Racocetra</taxon>
    </lineage>
</organism>
<proteinExistence type="predicted"/>
<dbReference type="EMBL" id="CAJVQC010000466">
    <property type="protein sequence ID" value="CAG8471611.1"/>
    <property type="molecule type" value="Genomic_DNA"/>
</dbReference>
<evidence type="ECO:0000313" key="1">
    <source>
        <dbReference type="EMBL" id="CAG8471611.1"/>
    </source>
</evidence>
<sequence length="101" mass="11115">IKINGVSWNIDNRDIVRNNDQLNGLCAGGFQSGGPSGGWILGLTFLRNVYSIFEQSQDGYGTRVGFATLTVILLIEYYDTRAAHAAKESTNGIIIEVSYIW</sequence>
<protein>
    <submittedName>
        <fullName evidence="1">27592_t:CDS:1</fullName>
    </submittedName>
</protein>
<gene>
    <name evidence="1" type="ORF">RPERSI_LOCUS608</name>
</gene>
<dbReference type="Proteomes" id="UP000789920">
    <property type="component" value="Unassembled WGS sequence"/>
</dbReference>
<name>A0ACA9KG14_9GLOM</name>
<feature type="non-terminal residue" evidence="1">
    <location>
        <position position="1"/>
    </location>
</feature>
<accession>A0ACA9KG14</accession>
<keyword evidence="2" id="KW-1185">Reference proteome</keyword>